<accession>A0A7T0BVN2</accession>
<protein>
    <recommendedName>
        <fullName evidence="3">HTH cro/C1-type domain-containing protein</fullName>
    </recommendedName>
</protein>
<dbReference type="GO" id="GO:0003677">
    <property type="term" value="F:DNA binding"/>
    <property type="evidence" value="ECO:0007669"/>
    <property type="project" value="InterPro"/>
</dbReference>
<reference evidence="1 2" key="1">
    <citation type="submission" date="2020-02" db="EMBL/GenBank/DDBJ databases">
        <title>Genomic and physiological characterization of two novel Nitrospinaceae genera.</title>
        <authorList>
            <person name="Mueller A.J."/>
            <person name="Jung M.-Y."/>
            <person name="Strachan C.R."/>
            <person name="Herbold C.W."/>
            <person name="Kirkegaard R.H."/>
            <person name="Daims H."/>
        </authorList>
    </citation>
    <scope>NUCLEOTIDE SEQUENCE [LARGE SCALE GENOMIC DNA]</scope>
    <source>
        <strain evidence="1">EB</strain>
    </source>
</reference>
<gene>
    <name evidence="1" type="ORF">G3M70_07095</name>
</gene>
<dbReference type="KEGG" id="nli:G3M70_07095"/>
<dbReference type="AlphaFoldDB" id="A0A7T0BVN2"/>
<proteinExistence type="predicted"/>
<evidence type="ECO:0000313" key="2">
    <source>
        <dbReference type="Proteomes" id="UP000594688"/>
    </source>
</evidence>
<evidence type="ECO:0008006" key="3">
    <source>
        <dbReference type="Google" id="ProtNLM"/>
    </source>
</evidence>
<evidence type="ECO:0000313" key="1">
    <source>
        <dbReference type="EMBL" id="QPJ61662.1"/>
    </source>
</evidence>
<sequence length="73" mass="8426">MNPQKKYIKEKRDGLQVWFHLKKRGYSMADVGRATGKTRSAVHQVIYGKRNSKEILDFIESIGVPKKHLGVTR</sequence>
<dbReference type="InterPro" id="IPR010982">
    <property type="entry name" value="Lambda_DNA-bd_dom_sf"/>
</dbReference>
<dbReference type="Gene3D" id="1.10.260.40">
    <property type="entry name" value="lambda repressor-like DNA-binding domains"/>
    <property type="match status" value="1"/>
</dbReference>
<dbReference type="Proteomes" id="UP000594688">
    <property type="component" value="Chromosome"/>
</dbReference>
<dbReference type="EMBL" id="CP048685">
    <property type="protein sequence ID" value="QPJ61662.1"/>
    <property type="molecule type" value="Genomic_DNA"/>
</dbReference>
<organism evidence="1 2">
    <name type="scientific">Candidatus Nitronauta litoralis</name>
    <dbReference type="NCBI Taxonomy" id="2705533"/>
    <lineage>
        <taxon>Bacteria</taxon>
        <taxon>Pseudomonadati</taxon>
        <taxon>Nitrospinota/Tectimicrobiota group</taxon>
        <taxon>Nitrospinota</taxon>
        <taxon>Nitrospinia</taxon>
        <taxon>Nitrospinales</taxon>
        <taxon>Nitrospinaceae</taxon>
        <taxon>Candidatus Nitronauta</taxon>
    </lineage>
</organism>
<name>A0A7T0BVN2_9BACT</name>